<evidence type="ECO:0000313" key="3">
    <source>
        <dbReference type="Proteomes" id="UP001519289"/>
    </source>
</evidence>
<dbReference type="PANTHER" id="PTHR43708">
    <property type="entry name" value="CONSERVED EXPRESSED OXIDOREDUCTASE (EUROFUNG)"/>
    <property type="match status" value="1"/>
</dbReference>
<dbReference type="InterPro" id="IPR036291">
    <property type="entry name" value="NAD(P)-bd_dom_sf"/>
</dbReference>
<feature type="domain" description="Gfo/Idh/MocA-like oxidoreductase N-terminal" evidence="1">
    <location>
        <begin position="7"/>
        <end position="124"/>
    </location>
</feature>
<name>A0ABS4JUI5_9FIRM</name>
<gene>
    <name evidence="2" type="ORF">J2Z79_002615</name>
</gene>
<accession>A0ABS4JUI5</accession>
<evidence type="ECO:0000259" key="1">
    <source>
        <dbReference type="Pfam" id="PF01408"/>
    </source>
</evidence>
<dbReference type="Gene3D" id="3.30.360.10">
    <property type="entry name" value="Dihydrodipicolinate Reductase, domain 2"/>
    <property type="match status" value="1"/>
</dbReference>
<evidence type="ECO:0000313" key="2">
    <source>
        <dbReference type="EMBL" id="MBP2019190.1"/>
    </source>
</evidence>
<dbReference type="PANTHER" id="PTHR43708:SF4">
    <property type="entry name" value="OXIDOREDUCTASE YCEM-RELATED"/>
    <property type="match status" value="1"/>
</dbReference>
<sequence>MDAPVTLGVVGLGNIARKAHLPVLAQHPGVQIVGLCSRTGRGVDELAAQYRFQLRARTFAELLALRPRAAYLLSATAAHPEQAVALMEAGIDVFMEKPLAQTLPEAEAIAAAAGRTGRLLMVGFNRRYAPAYRRAKALFAEAGKPIEYVLVQKHRTGGGARWPLRHYVTDDTIHIIDLARFFAGDLQLRTALTRVGLVAAQLEAGGGTLVQLAQSYGAGAVTERVELHGGGLTVIVEELERLVVREGGAERVEPLFGSWTPTLEKRGIGPELEHFLACLREGRTPETSAAEALATQRLAEEILLAGGGA</sequence>
<dbReference type="EMBL" id="JAGGLG010000024">
    <property type="protein sequence ID" value="MBP2019190.1"/>
    <property type="molecule type" value="Genomic_DNA"/>
</dbReference>
<dbReference type="Proteomes" id="UP001519289">
    <property type="component" value="Unassembled WGS sequence"/>
</dbReference>
<organism evidence="2 3">
    <name type="scientific">Symbiobacterium terraclitae</name>
    <dbReference type="NCBI Taxonomy" id="557451"/>
    <lineage>
        <taxon>Bacteria</taxon>
        <taxon>Bacillati</taxon>
        <taxon>Bacillota</taxon>
        <taxon>Clostridia</taxon>
        <taxon>Eubacteriales</taxon>
        <taxon>Symbiobacteriaceae</taxon>
        <taxon>Symbiobacterium</taxon>
    </lineage>
</organism>
<comment type="caution">
    <text evidence="2">The sequence shown here is derived from an EMBL/GenBank/DDBJ whole genome shotgun (WGS) entry which is preliminary data.</text>
</comment>
<dbReference type="Pfam" id="PF01408">
    <property type="entry name" value="GFO_IDH_MocA"/>
    <property type="match status" value="1"/>
</dbReference>
<dbReference type="Gene3D" id="3.40.50.720">
    <property type="entry name" value="NAD(P)-binding Rossmann-like Domain"/>
    <property type="match status" value="1"/>
</dbReference>
<keyword evidence="3" id="KW-1185">Reference proteome</keyword>
<reference evidence="2 3" key="1">
    <citation type="submission" date="2021-03" db="EMBL/GenBank/DDBJ databases">
        <title>Genomic Encyclopedia of Type Strains, Phase IV (KMG-IV): sequencing the most valuable type-strain genomes for metagenomic binning, comparative biology and taxonomic classification.</title>
        <authorList>
            <person name="Goeker M."/>
        </authorList>
    </citation>
    <scope>NUCLEOTIDE SEQUENCE [LARGE SCALE GENOMIC DNA]</scope>
    <source>
        <strain evidence="2 3">DSM 27138</strain>
    </source>
</reference>
<dbReference type="InterPro" id="IPR051317">
    <property type="entry name" value="Gfo/Idh/MocA_oxidoreduct"/>
</dbReference>
<dbReference type="InterPro" id="IPR000683">
    <property type="entry name" value="Gfo/Idh/MocA-like_OxRdtase_N"/>
</dbReference>
<dbReference type="SUPFAM" id="SSF51735">
    <property type="entry name" value="NAD(P)-binding Rossmann-fold domains"/>
    <property type="match status" value="1"/>
</dbReference>
<dbReference type="RefSeq" id="WP_209467309.1">
    <property type="nucleotide sequence ID" value="NZ_JAGGLG010000024.1"/>
</dbReference>
<dbReference type="SUPFAM" id="SSF55347">
    <property type="entry name" value="Glyceraldehyde-3-phosphate dehydrogenase-like, C-terminal domain"/>
    <property type="match status" value="1"/>
</dbReference>
<protein>
    <submittedName>
        <fullName evidence="2">Virulence factor</fullName>
    </submittedName>
</protein>
<proteinExistence type="predicted"/>